<dbReference type="InterPro" id="IPR036786">
    <property type="entry name" value="Ribosome_mat_SBDS_N_sf"/>
</dbReference>
<evidence type="ECO:0000256" key="1">
    <source>
        <dbReference type="SAM" id="MobiDB-lite"/>
    </source>
</evidence>
<name>A0AAN7TEL3_9EURO</name>
<reference evidence="3 4" key="1">
    <citation type="submission" date="2023-08" db="EMBL/GenBank/DDBJ databases">
        <title>Black Yeasts Isolated from many extreme environments.</title>
        <authorList>
            <person name="Coleine C."/>
            <person name="Stajich J.E."/>
            <person name="Selbmann L."/>
        </authorList>
    </citation>
    <scope>NUCLEOTIDE SEQUENCE [LARGE SCALE GENOMIC DNA]</scope>
    <source>
        <strain evidence="3 4">CCFEE 5910</strain>
    </source>
</reference>
<protein>
    <recommendedName>
        <fullName evidence="2">Ribosome maturation protein SDO1/SBDS N-terminal domain-containing protein</fullName>
    </recommendedName>
</protein>
<dbReference type="SUPFAM" id="SSF89895">
    <property type="entry name" value="FYSH domain"/>
    <property type="match status" value="1"/>
</dbReference>
<comment type="caution">
    <text evidence="3">The sequence shown here is derived from an EMBL/GenBank/DDBJ whole genome shotgun (WGS) entry which is preliminary data.</text>
</comment>
<keyword evidence="4" id="KW-1185">Reference proteome</keyword>
<feature type="region of interest" description="Disordered" evidence="1">
    <location>
        <begin position="90"/>
        <end position="119"/>
    </location>
</feature>
<gene>
    <name evidence="3" type="ORF">LTR05_001547</name>
</gene>
<dbReference type="AlphaFoldDB" id="A0AAN7TEL3"/>
<evidence type="ECO:0000313" key="4">
    <source>
        <dbReference type="Proteomes" id="UP001309876"/>
    </source>
</evidence>
<dbReference type="EMBL" id="JAVRRJ010000001">
    <property type="protein sequence ID" value="KAK5091364.1"/>
    <property type="molecule type" value="Genomic_DNA"/>
</dbReference>
<dbReference type="Proteomes" id="UP001309876">
    <property type="component" value="Unassembled WGS sequence"/>
</dbReference>
<evidence type="ECO:0000259" key="2">
    <source>
        <dbReference type="Pfam" id="PF01172"/>
    </source>
</evidence>
<dbReference type="InterPro" id="IPR019783">
    <property type="entry name" value="SDO1/SBDS_N"/>
</dbReference>
<proteinExistence type="predicted"/>
<dbReference type="Gene3D" id="3.30.1250.10">
    <property type="entry name" value="Ribosome maturation protein SBDS, N-terminal domain"/>
    <property type="match status" value="1"/>
</dbReference>
<accession>A0AAN7TEL3</accession>
<evidence type="ECO:0000313" key="3">
    <source>
        <dbReference type="EMBL" id="KAK5091364.1"/>
    </source>
</evidence>
<feature type="domain" description="Ribosome maturation protein SDO1/SBDS N-terminal" evidence="2">
    <location>
        <begin position="8"/>
        <end position="96"/>
    </location>
</feature>
<dbReference type="Pfam" id="PF01172">
    <property type="entry name" value="SBDS_N"/>
    <property type="match status" value="1"/>
</dbReference>
<organism evidence="3 4">
    <name type="scientific">Lithohypha guttulata</name>
    <dbReference type="NCBI Taxonomy" id="1690604"/>
    <lineage>
        <taxon>Eukaryota</taxon>
        <taxon>Fungi</taxon>
        <taxon>Dikarya</taxon>
        <taxon>Ascomycota</taxon>
        <taxon>Pezizomycotina</taxon>
        <taxon>Eurotiomycetes</taxon>
        <taxon>Chaetothyriomycetidae</taxon>
        <taxon>Chaetothyriales</taxon>
        <taxon>Trichomeriaceae</taxon>
        <taxon>Lithohypha</taxon>
    </lineage>
</organism>
<sequence>MPRGQAGVTKVHYKGSTEDFIVFVESVEDYEKWKGDRSVPLAQVVDSFKIFITHKHGAQGQLDGASKQTLQNEFGSSKEEDAIIKILESGSMQQVENLPNHPGRSGDRNETMGGGRMAH</sequence>